<protein>
    <submittedName>
        <fullName evidence="5">Inositol-phosphate phosphatase</fullName>
    </submittedName>
</protein>
<dbReference type="Gene3D" id="3.30.540.10">
    <property type="entry name" value="Fructose-1,6-Bisphosphatase, subunit A, domain 1"/>
    <property type="match status" value="1"/>
</dbReference>
<evidence type="ECO:0000313" key="5">
    <source>
        <dbReference type="EMBL" id="KKS84985.1"/>
    </source>
</evidence>
<keyword evidence="3 4" id="KW-0460">Magnesium</keyword>
<dbReference type="InterPro" id="IPR000760">
    <property type="entry name" value="Inositol_monophosphatase-like"/>
</dbReference>
<evidence type="ECO:0000256" key="4">
    <source>
        <dbReference type="PIRSR" id="PIRSR600760-2"/>
    </source>
</evidence>
<keyword evidence="2" id="KW-0378">Hydrolase</keyword>
<dbReference type="CDD" id="cd01637">
    <property type="entry name" value="IMPase_like"/>
    <property type="match status" value="1"/>
</dbReference>
<dbReference type="SUPFAM" id="SSF56655">
    <property type="entry name" value="Carbohydrate phosphatase"/>
    <property type="match status" value="1"/>
</dbReference>
<accession>A0A0G1CGN5</accession>
<proteinExistence type="predicted"/>
<reference evidence="5 6" key="1">
    <citation type="journal article" date="2015" name="Nature">
        <title>rRNA introns, odd ribosomes, and small enigmatic genomes across a large radiation of phyla.</title>
        <authorList>
            <person name="Brown C.T."/>
            <person name="Hug L.A."/>
            <person name="Thomas B.C."/>
            <person name="Sharon I."/>
            <person name="Castelle C.J."/>
            <person name="Singh A."/>
            <person name="Wilkins M.J."/>
            <person name="Williams K.H."/>
            <person name="Banfield J.F."/>
        </authorList>
    </citation>
    <scope>NUCLEOTIDE SEQUENCE [LARGE SCALE GENOMIC DNA]</scope>
</reference>
<dbReference type="Proteomes" id="UP000034543">
    <property type="component" value="Unassembled WGS sequence"/>
</dbReference>
<evidence type="ECO:0000256" key="3">
    <source>
        <dbReference type="ARBA" id="ARBA00022842"/>
    </source>
</evidence>
<dbReference type="GO" id="GO:0006020">
    <property type="term" value="P:inositol metabolic process"/>
    <property type="evidence" value="ECO:0007669"/>
    <property type="project" value="TreeGrafter"/>
</dbReference>
<feature type="binding site" evidence="4">
    <location>
        <position position="94"/>
    </location>
    <ligand>
        <name>Mg(2+)</name>
        <dbReference type="ChEBI" id="CHEBI:18420"/>
        <label>1</label>
        <note>catalytic</note>
    </ligand>
</feature>
<dbReference type="PRINTS" id="PR00377">
    <property type="entry name" value="IMPHPHTASES"/>
</dbReference>
<feature type="binding site" evidence="4">
    <location>
        <position position="95"/>
    </location>
    <ligand>
        <name>Mg(2+)</name>
        <dbReference type="ChEBI" id="CHEBI:18420"/>
        <label>1</label>
        <note>catalytic</note>
    </ligand>
</feature>
<feature type="binding site" evidence="4">
    <location>
        <position position="73"/>
    </location>
    <ligand>
        <name>Mg(2+)</name>
        <dbReference type="ChEBI" id="CHEBI:18420"/>
        <label>1</label>
        <note>catalytic</note>
    </ligand>
</feature>
<dbReference type="AlphaFoldDB" id="A0A0G1CGN5"/>
<dbReference type="STRING" id="1618436.UV59_C0012G0078"/>
<dbReference type="EMBL" id="LCFB01000012">
    <property type="protein sequence ID" value="KKS84985.1"/>
    <property type="molecule type" value="Genomic_DNA"/>
</dbReference>
<keyword evidence="1 4" id="KW-0479">Metal-binding</keyword>
<dbReference type="GO" id="GO:0046872">
    <property type="term" value="F:metal ion binding"/>
    <property type="evidence" value="ECO:0007669"/>
    <property type="project" value="UniProtKB-KW"/>
</dbReference>
<evidence type="ECO:0000256" key="1">
    <source>
        <dbReference type="ARBA" id="ARBA00022723"/>
    </source>
</evidence>
<dbReference type="Pfam" id="PF00459">
    <property type="entry name" value="Inositol_P"/>
    <property type="match status" value="1"/>
</dbReference>
<evidence type="ECO:0000256" key="2">
    <source>
        <dbReference type="ARBA" id="ARBA00022801"/>
    </source>
</evidence>
<dbReference type="GO" id="GO:0007165">
    <property type="term" value="P:signal transduction"/>
    <property type="evidence" value="ECO:0007669"/>
    <property type="project" value="TreeGrafter"/>
</dbReference>
<dbReference type="GO" id="GO:0008934">
    <property type="term" value="F:inositol monophosphate 1-phosphatase activity"/>
    <property type="evidence" value="ECO:0007669"/>
    <property type="project" value="TreeGrafter"/>
</dbReference>
<comment type="cofactor">
    <cofactor evidence="4">
        <name>Mg(2+)</name>
        <dbReference type="ChEBI" id="CHEBI:18420"/>
    </cofactor>
</comment>
<dbReference type="InterPro" id="IPR020583">
    <property type="entry name" value="Inositol_monoP_metal-BS"/>
</dbReference>
<dbReference type="PROSITE" id="PS00629">
    <property type="entry name" value="IMP_1"/>
    <property type="match status" value="1"/>
</dbReference>
<organism evidence="5 6">
    <name type="scientific">Candidatus Gottesmanbacteria bacterium GW2011_GWA1_43_11</name>
    <dbReference type="NCBI Taxonomy" id="1618436"/>
    <lineage>
        <taxon>Bacteria</taxon>
        <taxon>Candidatus Gottesmaniibacteriota</taxon>
    </lineage>
</organism>
<gene>
    <name evidence="5" type="ORF">UV59_C0012G0078</name>
</gene>
<feature type="binding site" evidence="4">
    <location>
        <position position="217"/>
    </location>
    <ligand>
        <name>Mg(2+)</name>
        <dbReference type="ChEBI" id="CHEBI:18420"/>
        <label>1</label>
        <note>catalytic</note>
    </ligand>
</feature>
<evidence type="ECO:0000313" key="6">
    <source>
        <dbReference type="Proteomes" id="UP000034543"/>
    </source>
</evidence>
<dbReference type="Gene3D" id="3.40.190.80">
    <property type="match status" value="1"/>
</dbReference>
<sequence>MKQLFSNADLNFIKKTIVAAGERILKQSKIIVVHPEKAGGGTASLATQADIDTENFLRKHLGNRFPDFGFYSEETFKNNGKELEKEYCWVVDPIDGTLNFSRGLPIFGNSVALFHQAKPIFGAIYFPHFKDYFWAVIGAGAFRNTTSIHVRKPQTNSGWFGSFDYWHISAAQDAAIGNIIRTYKLESANMYSAVYHATRVAQGSFDFMAFINIALWDIGAGWILIEEAGGTFTTLFTDEKRKQAGDPYYLWCVGGPKQVVRVLHQEMRKLTQL</sequence>
<dbReference type="PANTHER" id="PTHR20854:SF4">
    <property type="entry name" value="INOSITOL-1-MONOPHOSPHATASE-RELATED"/>
    <property type="match status" value="1"/>
</dbReference>
<feature type="binding site" evidence="4">
    <location>
        <position position="92"/>
    </location>
    <ligand>
        <name>Mg(2+)</name>
        <dbReference type="ChEBI" id="CHEBI:18420"/>
        <label>1</label>
        <note>catalytic</note>
    </ligand>
</feature>
<comment type="caution">
    <text evidence="5">The sequence shown here is derived from an EMBL/GenBank/DDBJ whole genome shotgun (WGS) entry which is preliminary data.</text>
</comment>
<name>A0A0G1CGN5_9BACT</name>
<dbReference type="PATRIC" id="fig|1618436.3.peg.715"/>
<dbReference type="PANTHER" id="PTHR20854">
    <property type="entry name" value="INOSITOL MONOPHOSPHATASE"/>
    <property type="match status" value="1"/>
</dbReference>